<dbReference type="PANTHER" id="PTHR34400">
    <property type="match status" value="1"/>
</dbReference>
<dbReference type="EMBL" id="CP001867">
    <property type="protein sequence ID" value="ADB75179.1"/>
    <property type="molecule type" value="Genomic_DNA"/>
</dbReference>
<dbReference type="InterPro" id="IPR026820">
    <property type="entry name" value="VioB/RebD_dom"/>
</dbReference>
<reference evidence="3" key="2">
    <citation type="submission" date="2010-01" db="EMBL/GenBank/DDBJ databases">
        <title>The complete genome of Geodermatophilus obscurus DSM 43160.</title>
        <authorList>
            <consortium name="US DOE Joint Genome Institute (JGI-PGF)"/>
            <person name="Lucas S."/>
            <person name="Copeland A."/>
            <person name="Lapidus A."/>
            <person name="Glavina del Rio T."/>
            <person name="Dalin E."/>
            <person name="Tice H."/>
            <person name="Bruce D."/>
            <person name="Goodwin L."/>
            <person name="Pitluck S."/>
            <person name="Kyrpides N."/>
            <person name="Mavromatis K."/>
            <person name="Ivanova N."/>
            <person name="Munk A.C."/>
            <person name="Brettin T."/>
            <person name="Detter J.C."/>
            <person name="Han C."/>
            <person name="Larimer F."/>
            <person name="Land M."/>
            <person name="Hauser L."/>
            <person name="Markowitz V."/>
            <person name="Cheng J.-F."/>
            <person name="Hugenholtz P."/>
            <person name="Woyke T."/>
            <person name="Wu D."/>
            <person name="Jando M."/>
            <person name="Schneider S."/>
            <person name="Klenk H.-P."/>
            <person name="Eisen J.A."/>
        </authorList>
    </citation>
    <scope>NUCLEOTIDE SEQUENCE [LARGE SCALE GENOMIC DNA]</scope>
    <source>
        <strain evidence="3">ATCC 25078 / DSM 43160 / JCM 3152 / KCC A-0152 / KCTC 9177 / NBRC 13315 / NRRL B-3577 / G-20</strain>
    </source>
</reference>
<proteinExistence type="predicted"/>
<dbReference type="AlphaFoldDB" id="D2S599"/>
<feature type="domain" description="Iminophenyl-pyruvate dimer synthase" evidence="1">
    <location>
        <begin position="25"/>
        <end position="232"/>
    </location>
</feature>
<dbReference type="Proteomes" id="UP000001382">
    <property type="component" value="Chromosome"/>
</dbReference>
<dbReference type="InterPro" id="IPR009078">
    <property type="entry name" value="Ferritin-like_SF"/>
</dbReference>
<protein>
    <recommendedName>
        <fullName evidence="1">Iminophenyl-pyruvate dimer synthase domain-containing protein</fullName>
    </recommendedName>
</protein>
<dbReference type="HOGENOM" id="CLU_043311_0_0_11"/>
<evidence type="ECO:0000313" key="2">
    <source>
        <dbReference type="EMBL" id="ADB75179.1"/>
    </source>
</evidence>
<name>D2S599_GEOOG</name>
<gene>
    <name evidence="2" type="ordered locus">Gobs_2509</name>
</gene>
<dbReference type="KEGG" id="gob:Gobs_2509"/>
<dbReference type="InterPro" id="IPR012347">
    <property type="entry name" value="Ferritin-like"/>
</dbReference>
<dbReference type="Pfam" id="PF12902">
    <property type="entry name" value="Ferritin-like"/>
    <property type="match status" value="1"/>
</dbReference>
<dbReference type="STRING" id="526225.Gobs_2509"/>
<accession>D2S599</accession>
<dbReference type="RefSeq" id="WP_012948614.1">
    <property type="nucleotide sequence ID" value="NC_013757.1"/>
</dbReference>
<evidence type="ECO:0000259" key="1">
    <source>
        <dbReference type="Pfam" id="PF12902"/>
    </source>
</evidence>
<dbReference type="eggNOG" id="COG1633">
    <property type="taxonomic scope" value="Bacteria"/>
</dbReference>
<reference evidence="2 3" key="1">
    <citation type="journal article" date="2010" name="Stand. Genomic Sci.">
        <title>Complete genome sequence of Geodermatophilus obscurus type strain (G-20).</title>
        <authorList>
            <person name="Ivanova N."/>
            <person name="Sikorski J."/>
            <person name="Jando M."/>
            <person name="Munk C."/>
            <person name="Lapidus A."/>
            <person name="Glavina Del Rio T."/>
            <person name="Copeland A."/>
            <person name="Tice H."/>
            <person name="Cheng J.-F."/>
            <person name="Lucas S."/>
            <person name="Chen F."/>
            <person name="Nolan M."/>
            <person name="Bruce D."/>
            <person name="Goodwin L."/>
            <person name="Pitluck S."/>
            <person name="Mavromatis K."/>
            <person name="Mikhailova N."/>
            <person name="Pati A."/>
            <person name="Chen A."/>
            <person name="Palaniappan K."/>
            <person name="Land M."/>
            <person name="Hauser L."/>
            <person name="Chang Y.-J."/>
            <person name="Jeffries C.D."/>
            <person name="Meincke L."/>
            <person name="Brettin T."/>
            <person name="Detter J.C."/>
            <person name="Detter J.C."/>
            <person name="Rohde M."/>
            <person name="Goeker M."/>
            <person name="Bristow J."/>
            <person name="Eisen J.A."/>
            <person name="Markowitz V."/>
            <person name="Hugenholtz P."/>
            <person name="Kyrpides N.C."/>
            <person name="Klenk H.-P."/>
        </authorList>
    </citation>
    <scope>NUCLEOTIDE SEQUENCE [LARGE SCALE GENOMIC DNA]</scope>
    <source>
        <strain evidence="3">ATCC 25078 / DSM 43160 / JCM 3152 / KCC A-0152 / KCTC 9177 / NBRC 13315 / NRRL B-3577 / G-20</strain>
    </source>
</reference>
<keyword evidence="3" id="KW-1185">Reference proteome</keyword>
<organism evidence="2 3">
    <name type="scientific">Geodermatophilus obscurus (strain ATCC 25078 / DSM 43160 / JCM 3152 / CCUG 61914 / KCC A-0152 / KCTC 9177 / NBRC 13315 / NRRL B-3577 / G-20)</name>
    <dbReference type="NCBI Taxonomy" id="526225"/>
    <lineage>
        <taxon>Bacteria</taxon>
        <taxon>Bacillati</taxon>
        <taxon>Actinomycetota</taxon>
        <taxon>Actinomycetes</taxon>
        <taxon>Geodermatophilales</taxon>
        <taxon>Geodermatophilaceae</taxon>
        <taxon>Geodermatophilus</taxon>
    </lineage>
</organism>
<dbReference type="Gene3D" id="1.20.1260.10">
    <property type="match status" value="1"/>
</dbReference>
<evidence type="ECO:0000313" key="3">
    <source>
        <dbReference type="Proteomes" id="UP000001382"/>
    </source>
</evidence>
<sequence>MLAVDRTLVSGVRDAAGRADLHRFVQLAIELEHSTVPPYLTAYYTLRPGTNAEIAAAVRGVAVEEMLHLTVAANLLLALGGRPRIAAPDFVPDYPTVLPMNVGHSVVVDLAPYSPDLVRDVFMRIEEPERPLHLPGGSADRAADPQFATIGEFYAALRDKLTELGDSAFVGDPTRQVVDRDWFPPDQLFPIRDVSSAVTALELVAEEGEGTSSSPLDREGEPAHYYRFAELVHGRRLVADPSVPQGFSYTGAPVPFDPDGVWPMPPHPRLEAHRPGSRSRFAAERFTDCYTRLLQALQLTFDGAPDGLRPALGLMFELRLLAQDALATPDADGRPTGLCFRYSPALGTTTEHRTPVVSGPAGTPAER</sequence>
<dbReference type="PANTHER" id="PTHR34400:SF4">
    <property type="entry name" value="MEMBRANE PROTEIN"/>
    <property type="match status" value="1"/>
</dbReference>
<dbReference type="SUPFAM" id="SSF47240">
    <property type="entry name" value="Ferritin-like"/>
    <property type="match status" value="1"/>
</dbReference>
<dbReference type="OrthoDB" id="9800162at2"/>